<feature type="compositionally biased region" description="Basic residues" evidence="1">
    <location>
        <begin position="322"/>
        <end position="331"/>
    </location>
</feature>
<feature type="compositionally biased region" description="Gly residues" evidence="1">
    <location>
        <begin position="143"/>
        <end position="157"/>
    </location>
</feature>
<feature type="compositionally biased region" description="Polar residues" evidence="1">
    <location>
        <begin position="430"/>
        <end position="441"/>
    </location>
</feature>
<keyword evidence="3" id="KW-1185">Reference proteome</keyword>
<feature type="region of interest" description="Disordered" evidence="1">
    <location>
        <begin position="112"/>
        <end position="364"/>
    </location>
</feature>
<proteinExistence type="predicted"/>
<feature type="compositionally biased region" description="Polar residues" evidence="1">
    <location>
        <begin position="249"/>
        <end position="262"/>
    </location>
</feature>
<feature type="compositionally biased region" description="Low complexity" evidence="1">
    <location>
        <begin position="193"/>
        <end position="203"/>
    </location>
</feature>
<dbReference type="AlphaFoldDB" id="A0A7C9JC38"/>
<feature type="compositionally biased region" description="Low complexity" evidence="1">
    <location>
        <begin position="158"/>
        <end position="170"/>
    </location>
</feature>
<feature type="compositionally biased region" description="Polar residues" evidence="1">
    <location>
        <begin position="453"/>
        <end position="463"/>
    </location>
</feature>
<feature type="region of interest" description="Disordered" evidence="1">
    <location>
        <begin position="377"/>
        <end position="412"/>
    </location>
</feature>
<feature type="region of interest" description="Disordered" evidence="1">
    <location>
        <begin position="22"/>
        <end position="93"/>
    </location>
</feature>
<feature type="compositionally biased region" description="Basic and acidic residues" evidence="1">
    <location>
        <begin position="124"/>
        <end position="136"/>
    </location>
</feature>
<evidence type="ECO:0000313" key="3">
    <source>
        <dbReference type="Proteomes" id="UP000479526"/>
    </source>
</evidence>
<dbReference type="Proteomes" id="UP000479526">
    <property type="component" value="Unassembled WGS sequence"/>
</dbReference>
<reference evidence="2 3" key="1">
    <citation type="submission" date="2020-01" db="EMBL/GenBank/DDBJ databases">
        <title>Herbidospora sp. NEAU-GS84 nov., a novel actinomycete isolated from soil.</title>
        <authorList>
            <person name="Han L."/>
        </authorList>
    </citation>
    <scope>NUCLEOTIDE SEQUENCE [LARGE SCALE GENOMIC DNA]</scope>
    <source>
        <strain evidence="2 3">NEAU-GS84</strain>
    </source>
</reference>
<dbReference type="RefSeq" id="WP_161479863.1">
    <property type="nucleotide sequence ID" value="NZ_WXEW01000003.1"/>
</dbReference>
<feature type="compositionally biased region" description="Basic and acidic residues" evidence="1">
    <location>
        <begin position="204"/>
        <end position="220"/>
    </location>
</feature>
<feature type="region of interest" description="Disordered" evidence="1">
    <location>
        <begin position="568"/>
        <end position="591"/>
    </location>
</feature>
<protein>
    <submittedName>
        <fullName evidence="2">Uncharacterized protein</fullName>
    </submittedName>
</protein>
<name>A0A7C9JC38_9ACTN</name>
<feature type="compositionally biased region" description="Basic and acidic residues" evidence="1">
    <location>
        <begin position="332"/>
        <end position="359"/>
    </location>
</feature>
<gene>
    <name evidence="2" type="ORF">GT755_12490</name>
</gene>
<feature type="region of interest" description="Disordered" evidence="1">
    <location>
        <begin position="428"/>
        <end position="464"/>
    </location>
</feature>
<evidence type="ECO:0000313" key="2">
    <source>
        <dbReference type="EMBL" id="NAS22501.1"/>
    </source>
</evidence>
<organism evidence="2 3">
    <name type="scientific">Herbidospora solisilvae</name>
    <dbReference type="NCBI Taxonomy" id="2696284"/>
    <lineage>
        <taxon>Bacteria</taxon>
        <taxon>Bacillati</taxon>
        <taxon>Actinomycetota</taxon>
        <taxon>Actinomycetes</taxon>
        <taxon>Streptosporangiales</taxon>
        <taxon>Streptosporangiaceae</taxon>
        <taxon>Herbidospora</taxon>
    </lineage>
</organism>
<evidence type="ECO:0000256" key="1">
    <source>
        <dbReference type="SAM" id="MobiDB-lite"/>
    </source>
</evidence>
<dbReference type="EMBL" id="WXEW01000003">
    <property type="protein sequence ID" value="NAS22501.1"/>
    <property type="molecule type" value="Genomic_DNA"/>
</dbReference>
<accession>A0A7C9JC38</accession>
<sequence length="591" mass="64877">MTRNDDENGGANVFNFPRVFMPSSFDTSDSPGPRPFAGGERPADAWPELPWANEMAPPPTLTLPAVPSPRELAEDDGAFSPVAMEDPDNPTARETVQLAMALVTAMGVAAAQGMWHRARQRQAQADRARANADKAGGRSASGSSGGSGAPRGGGAGGTSRSRQESPSGRRPSGGGGGTGPSSRPGDRRPPGRPAASPSGGPAPKADKDGKRQSQERDSKSKSLARKLAKAERRGRKKARRKLKRANTEPCIQNETPDTTTEQSDQKKRDKKRRRGGDKPGAGSGRWRWKAAPKDPANADAQPELTGRKRWKRAKAETDTTGKKKRWFRSRRRGESSGDRRERRRERDGRRKSNREQGPERRRRRWWRATPDWLARWRRRREEEPIVDSGPSGDGDQESWRPWEEWMRPPPWTDQADHFEVEVEVVRPEPTQRQALEPSQLQLPPAETPHHQEGTPSMATTPVKPTQYGDAELTVYDVIDADADMADEITAGVDEARATVAGCELLMTRLEMLHAKVVELKVPGVLAGMVTTLMEITLTVKAKAETIAAKLPAAAEAIRTAGANAEARHRPLADAVRDAGHTRPAEREYHGE</sequence>
<feature type="compositionally biased region" description="Basic and acidic residues" evidence="1">
    <location>
        <begin position="397"/>
        <end position="406"/>
    </location>
</feature>
<comment type="caution">
    <text evidence="2">The sequence shown here is derived from an EMBL/GenBank/DDBJ whole genome shotgun (WGS) entry which is preliminary data.</text>
</comment>
<feature type="compositionally biased region" description="Basic residues" evidence="1">
    <location>
        <begin position="222"/>
        <end position="244"/>
    </location>
</feature>